<gene>
    <name evidence="3" type="ORF">FJ693_17270</name>
</gene>
<evidence type="ECO:0000313" key="4">
    <source>
        <dbReference type="Proteomes" id="UP000318693"/>
    </source>
</evidence>
<dbReference type="Pfam" id="PF07811">
    <property type="entry name" value="TadE"/>
    <property type="match status" value="1"/>
</dbReference>
<evidence type="ECO:0000259" key="2">
    <source>
        <dbReference type="Pfam" id="PF07811"/>
    </source>
</evidence>
<evidence type="ECO:0000313" key="3">
    <source>
        <dbReference type="EMBL" id="TRW43531.1"/>
    </source>
</evidence>
<keyword evidence="1" id="KW-1133">Transmembrane helix</keyword>
<dbReference type="EMBL" id="VJXR01000077">
    <property type="protein sequence ID" value="TRW43531.1"/>
    <property type="molecule type" value="Genomic_DNA"/>
</dbReference>
<feature type="domain" description="TadE-like" evidence="2">
    <location>
        <begin position="12"/>
        <end position="54"/>
    </location>
</feature>
<evidence type="ECO:0000256" key="1">
    <source>
        <dbReference type="SAM" id="Phobius"/>
    </source>
</evidence>
<proteinExistence type="predicted"/>
<keyword evidence="1" id="KW-0472">Membrane</keyword>
<protein>
    <submittedName>
        <fullName evidence="3">Pilus assembly protein</fullName>
    </submittedName>
</protein>
<organism evidence="3 4">
    <name type="scientific">Georgenia yuyongxinii</name>
    <dbReference type="NCBI Taxonomy" id="2589797"/>
    <lineage>
        <taxon>Bacteria</taxon>
        <taxon>Bacillati</taxon>
        <taxon>Actinomycetota</taxon>
        <taxon>Actinomycetes</taxon>
        <taxon>Micrococcales</taxon>
        <taxon>Bogoriellaceae</taxon>
        <taxon>Georgenia</taxon>
    </lineage>
</organism>
<keyword evidence="4" id="KW-1185">Reference proteome</keyword>
<accession>A0A552WL76</accession>
<dbReference type="Proteomes" id="UP000318693">
    <property type="component" value="Unassembled WGS sequence"/>
</dbReference>
<dbReference type="InterPro" id="IPR012495">
    <property type="entry name" value="TadE-like_dom"/>
</dbReference>
<dbReference type="AlphaFoldDB" id="A0A552WL76"/>
<sequence>MRRLREAGRERGALSVELVGIVPVLVLITLVVVQGMLAVTTVSAVQQAARDGARAQMTGQRSVDQAVHDQIPDWITVERIDTGAAAVADCAGHCVSVAARIPIGIPSFSVDTVTVRRTADFPG</sequence>
<name>A0A552WL76_9MICO</name>
<dbReference type="RefSeq" id="WP_143419705.1">
    <property type="nucleotide sequence ID" value="NZ_VJXR01000077.1"/>
</dbReference>
<reference evidence="3 4" key="1">
    <citation type="submission" date="2019-07" db="EMBL/GenBank/DDBJ databases">
        <title>Georgenia wutianyii sp. nov. and Georgenia *** sp. nov. isolated from plateau pika (Ochotona curzoniae) in the Qinghai-Tibet plateau of China.</title>
        <authorList>
            <person name="Tian Z."/>
        </authorList>
    </citation>
    <scope>NUCLEOTIDE SEQUENCE [LARGE SCALE GENOMIC DNA]</scope>
    <source>
        <strain evidence="3 4">Z446</strain>
    </source>
</reference>
<feature type="transmembrane region" description="Helical" evidence="1">
    <location>
        <begin position="12"/>
        <end position="37"/>
    </location>
</feature>
<comment type="caution">
    <text evidence="3">The sequence shown here is derived from an EMBL/GenBank/DDBJ whole genome shotgun (WGS) entry which is preliminary data.</text>
</comment>
<keyword evidence="1" id="KW-0812">Transmembrane</keyword>